<protein>
    <submittedName>
        <fullName evidence="2">DUF6702 family protein</fullName>
    </submittedName>
</protein>
<feature type="chain" id="PRO_5046960458" evidence="1">
    <location>
        <begin position="24"/>
        <end position="165"/>
    </location>
</feature>
<feature type="signal peptide" evidence="1">
    <location>
        <begin position="1"/>
        <end position="23"/>
    </location>
</feature>
<dbReference type="Proteomes" id="UP000321323">
    <property type="component" value="Chromosome"/>
</dbReference>
<name>A0ABZ1UJJ2_9BURK</name>
<reference evidence="2 3" key="1">
    <citation type="journal article" date="2019" name="Int. J. Syst. Evol. Microbiol.">
        <title>The Draft Whole-Genome Sequence of the Antibiotic Producer Empedobacter haloabium ATCC 31962 Provides Indications for Its Taxonomic Reclassification.</title>
        <authorList>
            <person name="Miess H."/>
            <person name="Arlt P."/>
            <person name="Apel A.K."/>
            <person name="Weber T."/>
            <person name="Nieselt K."/>
            <person name="Hanssen F."/>
            <person name="Czemmel S."/>
            <person name="Nahnsen S."/>
            <person name="Gross H."/>
        </authorList>
    </citation>
    <scope>NUCLEOTIDE SEQUENCE [LARGE SCALE GENOMIC DNA]</scope>
    <source>
        <strain evidence="2 3">ATCC 31962</strain>
    </source>
</reference>
<sequence length="165" mass="17618">MRSLRHLAASAALALCCTGAAQAHNYHMGMADIGYNAATGNTEVIHTYTAHDIEALLANLYGRSFDLELEEDQDALRQYIERQFTISAGGKRLPLQWVGVKASADTITLFQQIDKTALPAGAVIVDGVLTDFIATQVNTVNVGANAGRAAVTLTFTAAQREQAIP</sequence>
<dbReference type="InterPro" id="IPR046525">
    <property type="entry name" value="DUF6702"/>
</dbReference>
<organism evidence="2 3">
    <name type="scientific">[Empedobacter] haloabium</name>
    <dbReference type="NCBI Taxonomy" id="592317"/>
    <lineage>
        <taxon>Bacteria</taxon>
        <taxon>Pseudomonadati</taxon>
        <taxon>Pseudomonadota</taxon>
        <taxon>Betaproteobacteria</taxon>
        <taxon>Burkholderiales</taxon>
        <taxon>Oxalobacteraceae</taxon>
        <taxon>Telluria group</taxon>
        <taxon>Telluria group incertae sedis</taxon>
    </lineage>
</organism>
<keyword evidence="3" id="KW-1185">Reference proteome</keyword>
<evidence type="ECO:0000313" key="3">
    <source>
        <dbReference type="Proteomes" id="UP000321323"/>
    </source>
</evidence>
<dbReference type="Pfam" id="PF20420">
    <property type="entry name" value="DUF6702"/>
    <property type="match status" value="1"/>
</dbReference>
<gene>
    <name evidence="2" type="ORF">E7V67_021655</name>
</gene>
<keyword evidence="1" id="KW-0732">Signal</keyword>
<proteinExistence type="predicted"/>
<accession>A0ABZ1UJJ2</accession>
<evidence type="ECO:0000313" key="2">
    <source>
        <dbReference type="EMBL" id="WUR12283.1"/>
    </source>
</evidence>
<dbReference type="EMBL" id="CP136508">
    <property type="protein sequence ID" value="WUR12283.1"/>
    <property type="molecule type" value="Genomic_DNA"/>
</dbReference>
<evidence type="ECO:0000256" key="1">
    <source>
        <dbReference type="SAM" id="SignalP"/>
    </source>
</evidence>